<reference evidence="2" key="1">
    <citation type="journal article" date="2023" name="Front. Plant Sci.">
        <title>Chromosomal-level genome assembly of Melastoma candidum provides insights into trichome evolution.</title>
        <authorList>
            <person name="Zhong Y."/>
            <person name="Wu W."/>
            <person name="Sun C."/>
            <person name="Zou P."/>
            <person name="Liu Y."/>
            <person name="Dai S."/>
            <person name="Zhou R."/>
        </authorList>
    </citation>
    <scope>NUCLEOTIDE SEQUENCE [LARGE SCALE GENOMIC DNA]</scope>
</reference>
<organism evidence="1 2">
    <name type="scientific">Melastoma candidum</name>
    <dbReference type="NCBI Taxonomy" id="119954"/>
    <lineage>
        <taxon>Eukaryota</taxon>
        <taxon>Viridiplantae</taxon>
        <taxon>Streptophyta</taxon>
        <taxon>Embryophyta</taxon>
        <taxon>Tracheophyta</taxon>
        <taxon>Spermatophyta</taxon>
        <taxon>Magnoliopsida</taxon>
        <taxon>eudicotyledons</taxon>
        <taxon>Gunneridae</taxon>
        <taxon>Pentapetalae</taxon>
        <taxon>rosids</taxon>
        <taxon>malvids</taxon>
        <taxon>Myrtales</taxon>
        <taxon>Melastomataceae</taxon>
        <taxon>Melastomatoideae</taxon>
        <taxon>Melastomateae</taxon>
        <taxon>Melastoma</taxon>
    </lineage>
</organism>
<evidence type="ECO:0000313" key="1">
    <source>
        <dbReference type="EMBL" id="KAI4376807.1"/>
    </source>
</evidence>
<sequence length="188" mass="20710">MGLIVVKAEALMRAISCSLLILTSCLVALDAQTKYIVFTYAKKASYKDLNSLPVLVYIDAVAAAYNFFQLCKCSIRPCCGGNKSELLPSSHRKFLYLEWVCFLLDQVAVYIVFGATVSATQGSMLAMTGSKVLQWMKLCDRYTRFCMQIGGALLCGYAASISMGVLSSISAYNLFRLYSPTKFLQSKS</sequence>
<proteinExistence type="predicted"/>
<gene>
    <name evidence="1" type="ORF">MLD38_014524</name>
</gene>
<comment type="caution">
    <text evidence="1">The sequence shown here is derived from an EMBL/GenBank/DDBJ whole genome shotgun (WGS) entry which is preliminary data.</text>
</comment>
<name>A0ACB9RLI5_9MYRT</name>
<evidence type="ECO:0000313" key="2">
    <source>
        <dbReference type="Proteomes" id="UP001057402"/>
    </source>
</evidence>
<keyword evidence="2" id="KW-1185">Reference proteome</keyword>
<dbReference type="Proteomes" id="UP001057402">
    <property type="component" value="Chromosome 4"/>
</dbReference>
<accession>A0ACB9RLI5</accession>
<dbReference type="EMBL" id="CM042883">
    <property type="protein sequence ID" value="KAI4376807.1"/>
    <property type="molecule type" value="Genomic_DNA"/>
</dbReference>
<protein>
    <submittedName>
        <fullName evidence="1">Uncharacterized protein</fullName>
    </submittedName>
</protein>